<evidence type="ECO:0000256" key="1">
    <source>
        <dbReference type="SAM" id="MobiDB-lite"/>
    </source>
</evidence>
<sequence length="70" mass="8121">MYLRVSLGCSVGAGGQPVSPGQHCEQPEFTSSTMNRKTRKPPFAEGYKAKWMVFWNTDFMWFYQALRLLR</sequence>
<dbReference type="Proteomes" id="UP000239340">
    <property type="component" value="Plasmid pSfreNXT3b"/>
</dbReference>
<name>A0A2L0HBV6_RHIFR</name>
<evidence type="ECO:0000313" key="2">
    <source>
        <dbReference type="EMBL" id="AUX78945.1"/>
    </source>
</evidence>
<feature type="region of interest" description="Disordered" evidence="1">
    <location>
        <begin position="15"/>
        <end position="37"/>
    </location>
</feature>
<evidence type="ECO:0000313" key="3">
    <source>
        <dbReference type="Proteomes" id="UP000239340"/>
    </source>
</evidence>
<gene>
    <name evidence="2" type="ORF">NXT3_PB00288</name>
</gene>
<geneLocation type="plasmid" evidence="3">
    <name>psfrenxt3b</name>
</geneLocation>
<keyword evidence="2" id="KW-0614">Plasmid</keyword>
<dbReference type="AlphaFoldDB" id="A0A2L0HBV6"/>
<proteinExistence type="predicted"/>
<dbReference type="EMBL" id="CP024309">
    <property type="protein sequence ID" value="AUX78945.1"/>
    <property type="molecule type" value="Genomic_DNA"/>
</dbReference>
<organism evidence="2 3">
    <name type="scientific">Rhizobium fredii</name>
    <name type="common">Sinorhizobium fredii</name>
    <dbReference type="NCBI Taxonomy" id="380"/>
    <lineage>
        <taxon>Bacteria</taxon>
        <taxon>Pseudomonadati</taxon>
        <taxon>Pseudomonadota</taxon>
        <taxon>Alphaproteobacteria</taxon>
        <taxon>Hyphomicrobiales</taxon>
        <taxon>Rhizobiaceae</taxon>
        <taxon>Sinorhizobium/Ensifer group</taxon>
        <taxon>Sinorhizobium</taxon>
    </lineage>
</organism>
<accession>A0A2L0HBV6</accession>
<protein>
    <submittedName>
        <fullName evidence="2">Uncharacterized protein</fullName>
    </submittedName>
</protein>
<reference evidence="2 3" key="1">
    <citation type="submission" date="2017-10" db="EMBL/GenBank/DDBJ databases">
        <title>Analysis of the genome sequences of Rhizobium populations associated to common bean (phaseolus vulgaris).</title>
        <authorList>
            <person name="Bustos P."/>
            <person name="Santamaria R.I."/>
            <person name="Miranda-Sanchez F."/>
            <person name="Perez-Carrascal O."/>
            <person name="Juarez S."/>
            <person name="Lozano L."/>
            <person name="Martinez-Flores I."/>
            <person name="Vinuesa P."/>
            <person name="Martinez-Romero E."/>
            <person name="Cevallos M.A."/>
            <person name="Romero D."/>
            <person name="Davila G."/>
            <person name="Gonzalez V."/>
        </authorList>
    </citation>
    <scope>NUCLEOTIDE SEQUENCE [LARGE SCALE GENOMIC DNA]</scope>
    <source>
        <strain evidence="2 3">NXT3</strain>
        <plasmid evidence="3">Plasmid psfrenxt3b</plasmid>
    </source>
</reference>